<dbReference type="PANTHER" id="PTHR10961">
    <property type="entry name" value="PEROXISOMAL SARCOSINE OXIDASE"/>
    <property type="match status" value="1"/>
</dbReference>
<dbReference type="EMBL" id="CP036291">
    <property type="protein sequence ID" value="QDU88189.1"/>
    <property type="molecule type" value="Genomic_DNA"/>
</dbReference>
<keyword evidence="2" id="KW-0285">Flavoprotein</keyword>
<protein>
    <submittedName>
        <fullName evidence="6">Monomeric sarcosine oxidase</fullName>
        <ecNumber evidence="6">1.5.3.1</ecNumber>
    </submittedName>
</protein>
<evidence type="ECO:0000256" key="2">
    <source>
        <dbReference type="ARBA" id="ARBA00022630"/>
    </source>
</evidence>
<dbReference type="RefSeq" id="WP_145282838.1">
    <property type="nucleotide sequence ID" value="NZ_CP036291.1"/>
</dbReference>
<dbReference type="InterPro" id="IPR036188">
    <property type="entry name" value="FAD/NAD-bd_sf"/>
</dbReference>
<evidence type="ECO:0000259" key="5">
    <source>
        <dbReference type="Pfam" id="PF01266"/>
    </source>
</evidence>
<comment type="cofactor">
    <cofactor evidence="1">
        <name>FAD</name>
        <dbReference type="ChEBI" id="CHEBI:57692"/>
    </cofactor>
</comment>
<dbReference type="GO" id="GO:0008115">
    <property type="term" value="F:sarcosine oxidase activity"/>
    <property type="evidence" value="ECO:0007669"/>
    <property type="project" value="UniProtKB-EC"/>
</dbReference>
<keyword evidence="4 6" id="KW-0560">Oxidoreductase</keyword>
<dbReference type="KEGG" id="pnd:Pla175_15610"/>
<keyword evidence="3" id="KW-0274">FAD</keyword>
<evidence type="ECO:0000256" key="1">
    <source>
        <dbReference type="ARBA" id="ARBA00001974"/>
    </source>
</evidence>
<dbReference type="Proteomes" id="UP000317429">
    <property type="component" value="Chromosome"/>
</dbReference>
<evidence type="ECO:0000313" key="7">
    <source>
        <dbReference type="Proteomes" id="UP000317429"/>
    </source>
</evidence>
<name>A0A518D9M5_9BACT</name>
<evidence type="ECO:0000256" key="4">
    <source>
        <dbReference type="ARBA" id="ARBA00023002"/>
    </source>
</evidence>
<sequence length="376" mass="40181">MPSYDAIVIGAGGVGSAAMWRLARRGLRVLGIDRFAPPHSHGSSHGHTRMIRQAYFEHPDYVPLALRSYALWAELEAESGAKLFCPTGLVEFGPADGVVVPGVKRAASTHGLPIEPVGDRWPQFRVPEGCAGVFEPTGGVLFVERCVESCLKAARTLGAELVVDTEVLGWVPEGDGFSVQTSGGAYRAGRLVITVGPWACAMLGEMGVPLRVRRKSLFWFGSDPAADASLMPPFLFELPSGVYYGLPSFDARGVKVGDHAGGQPVDDPLLVDRSIDLQEEADLKSFVSACIPAVTQRRTDHAVCLYTMSPDEHFIVDHWPHEPRVVFAAGLSGHGFKFAPVLGEALADLAIDGASPLPVGFLGLSRFATAGRVQRG</sequence>
<accession>A0A518D9M5</accession>
<keyword evidence="7" id="KW-1185">Reference proteome</keyword>
<proteinExistence type="predicted"/>
<evidence type="ECO:0000313" key="6">
    <source>
        <dbReference type="EMBL" id="QDU88189.1"/>
    </source>
</evidence>
<dbReference type="NCBIfam" id="NF008425">
    <property type="entry name" value="PRK11259.1"/>
    <property type="match status" value="1"/>
</dbReference>
<dbReference type="SUPFAM" id="SSF54373">
    <property type="entry name" value="FAD-linked reductases, C-terminal domain"/>
    <property type="match status" value="1"/>
</dbReference>
<dbReference type="Pfam" id="PF01266">
    <property type="entry name" value="DAO"/>
    <property type="match status" value="1"/>
</dbReference>
<dbReference type="PANTHER" id="PTHR10961:SF7">
    <property type="entry name" value="FAD DEPENDENT OXIDOREDUCTASE DOMAIN-CONTAINING PROTEIN"/>
    <property type="match status" value="1"/>
</dbReference>
<dbReference type="AlphaFoldDB" id="A0A518D9M5"/>
<reference evidence="6 7" key="1">
    <citation type="submission" date="2019-02" db="EMBL/GenBank/DDBJ databases">
        <title>Deep-cultivation of Planctomycetes and their phenomic and genomic characterization uncovers novel biology.</title>
        <authorList>
            <person name="Wiegand S."/>
            <person name="Jogler M."/>
            <person name="Boedeker C."/>
            <person name="Pinto D."/>
            <person name="Vollmers J."/>
            <person name="Rivas-Marin E."/>
            <person name="Kohn T."/>
            <person name="Peeters S.H."/>
            <person name="Heuer A."/>
            <person name="Rast P."/>
            <person name="Oberbeckmann S."/>
            <person name="Bunk B."/>
            <person name="Jeske O."/>
            <person name="Meyerdierks A."/>
            <person name="Storesund J.E."/>
            <person name="Kallscheuer N."/>
            <person name="Luecker S."/>
            <person name="Lage O.M."/>
            <person name="Pohl T."/>
            <person name="Merkel B.J."/>
            <person name="Hornburger P."/>
            <person name="Mueller R.-W."/>
            <person name="Bruemmer F."/>
            <person name="Labrenz M."/>
            <person name="Spormann A.M."/>
            <person name="Op den Camp H."/>
            <person name="Overmann J."/>
            <person name="Amann R."/>
            <person name="Jetten M.S.M."/>
            <person name="Mascher T."/>
            <person name="Medema M.H."/>
            <person name="Devos D.P."/>
            <person name="Kaster A.-K."/>
            <person name="Ovreas L."/>
            <person name="Rohde M."/>
            <person name="Galperin M.Y."/>
            <person name="Jogler C."/>
        </authorList>
    </citation>
    <scope>NUCLEOTIDE SEQUENCE [LARGE SCALE GENOMIC DNA]</scope>
    <source>
        <strain evidence="6 7">Pla175</strain>
    </source>
</reference>
<dbReference type="InterPro" id="IPR006076">
    <property type="entry name" value="FAD-dep_OxRdtase"/>
</dbReference>
<dbReference type="OrthoDB" id="9794226at2"/>
<dbReference type="Gene3D" id="3.30.9.10">
    <property type="entry name" value="D-Amino Acid Oxidase, subunit A, domain 2"/>
    <property type="match status" value="1"/>
</dbReference>
<feature type="domain" description="FAD dependent oxidoreductase" evidence="5">
    <location>
        <begin position="5"/>
        <end position="349"/>
    </location>
</feature>
<dbReference type="GO" id="GO:0050660">
    <property type="term" value="F:flavin adenine dinucleotide binding"/>
    <property type="evidence" value="ECO:0007669"/>
    <property type="project" value="InterPro"/>
</dbReference>
<organism evidence="6 7">
    <name type="scientific">Pirellulimonas nuda</name>
    <dbReference type="NCBI Taxonomy" id="2528009"/>
    <lineage>
        <taxon>Bacteria</taxon>
        <taxon>Pseudomonadati</taxon>
        <taxon>Planctomycetota</taxon>
        <taxon>Planctomycetia</taxon>
        <taxon>Pirellulales</taxon>
        <taxon>Lacipirellulaceae</taxon>
        <taxon>Pirellulimonas</taxon>
    </lineage>
</organism>
<dbReference type="InterPro" id="IPR045170">
    <property type="entry name" value="MTOX"/>
</dbReference>
<dbReference type="EC" id="1.5.3.1" evidence="6"/>
<dbReference type="Gene3D" id="3.50.50.60">
    <property type="entry name" value="FAD/NAD(P)-binding domain"/>
    <property type="match status" value="1"/>
</dbReference>
<dbReference type="SUPFAM" id="SSF51905">
    <property type="entry name" value="FAD/NAD(P)-binding domain"/>
    <property type="match status" value="1"/>
</dbReference>
<gene>
    <name evidence="6" type="primary">soxA</name>
    <name evidence="6" type="ORF">Pla175_15610</name>
</gene>
<evidence type="ECO:0000256" key="3">
    <source>
        <dbReference type="ARBA" id="ARBA00022827"/>
    </source>
</evidence>